<dbReference type="InterPro" id="IPR032397">
    <property type="entry name" value="RHD_dimer"/>
</dbReference>
<dbReference type="AlphaFoldDB" id="A0A914IDR9"/>
<evidence type="ECO:0000259" key="2">
    <source>
        <dbReference type="Pfam" id="PF16179"/>
    </source>
</evidence>
<dbReference type="Gene3D" id="2.60.40.10">
    <property type="entry name" value="Immunoglobulins"/>
    <property type="match status" value="1"/>
</dbReference>
<evidence type="ECO:0000313" key="4">
    <source>
        <dbReference type="WBParaSite" id="Gr19_v10_g8958.t1"/>
    </source>
</evidence>
<dbReference type="SUPFAM" id="SSF49417">
    <property type="entry name" value="p53-like transcription factors"/>
    <property type="match status" value="1"/>
</dbReference>
<dbReference type="GO" id="GO:0000981">
    <property type="term" value="F:DNA-binding transcription factor activity, RNA polymerase II-specific"/>
    <property type="evidence" value="ECO:0007669"/>
    <property type="project" value="TreeGrafter"/>
</dbReference>
<sequence length="531" mass="58837">MTSSSSSSNSSSSSSSTNYSRNGPTNNRTTHNNNNYFQQNAVGWMDTLWAPPQHANVELHTLGNNNNNNNNNNTAFVEHYSRAESPNVDYGVACEQQSSPPLKLARPGPIGGCTAEAQRQPPNEQRQIQNGQPMVAVELGRCSAGVQQQRQLSNNNNVSELLPSECKLVVLRQPEEQHRARYASEGSRGAIKDRSGTSFCTIQLLGHYRPTRLELLVHVSGKSSTVTPCRRLVTEHGTERLEVMLRPENGMVVVLDCVGIMKICAYGANNNNRNALSNCLAPGRKSSNSRHQRRTKARADGTERADASKNAKQQQQHLEPTERCQNDVHIVAQCELLEGRMLQMHTEAIRCVQQLGCPDVLKMSLHEASSSGGQQLFIIGRNFNPKNLRVLFREYNNDGALGWSAEAKLDQRLVHQCHIVCTVPTYQHLNRSALVSVTVICGPKQSHPINFSYAACQREFDDDDWRPPDCSTVTGGYGNNIVVSPGTYGFGTFNQHIAYGSQNLRQKFSTDRLWTSTNCADVELLSNEGNF</sequence>
<dbReference type="PANTHER" id="PTHR12533">
    <property type="entry name" value="NFAT"/>
    <property type="match status" value="1"/>
</dbReference>
<dbReference type="GO" id="GO:0000978">
    <property type="term" value="F:RNA polymerase II cis-regulatory region sequence-specific DNA binding"/>
    <property type="evidence" value="ECO:0007669"/>
    <property type="project" value="TreeGrafter"/>
</dbReference>
<proteinExistence type="predicted"/>
<reference evidence="4" key="1">
    <citation type="submission" date="2022-11" db="UniProtKB">
        <authorList>
            <consortium name="WormBaseParasite"/>
        </authorList>
    </citation>
    <scope>IDENTIFICATION</scope>
</reference>
<feature type="compositionally biased region" description="Basic residues" evidence="1">
    <location>
        <begin position="287"/>
        <end position="296"/>
    </location>
</feature>
<organism evidence="3 4">
    <name type="scientific">Globodera rostochiensis</name>
    <name type="common">Golden nematode worm</name>
    <name type="synonym">Heterodera rostochiensis</name>
    <dbReference type="NCBI Taxonomy" id="31243"/>
    <lineage>
        <taxon>Eukaryota</taxon>
        <taxon>Metazoa</taxon>
        <taxon>Ecdysozoa</taxon>
        <taxon>Nematoda</taxon>
        <taxon>Chromadorea</taxon>
        <taxon>Rhabditida</taxon>
        <taxon>Tylenchina</taxon>
        <taxon>Tylenchomorpha</taxon>
        <taxon>Tylenchoidea</taxon>
        <taxon>Heteroderidae</taxon>
        <taxon>Heteroderinae</taxon>
        <taxon>Globodera</taxon>
    </lineage>
</organism>
<dbReference type="Pfam" id="PF16179">
    <property type="entry name" value="RHD_dimer"/>
    <property type="match status" value="1"/>
</dbReference>
<name>A0A914IDR9_GLORO</name>
<dbReference type="InterPro" id="IPR008366">
    <property type="entry name" value="NFAT"/>
</dbReference>
<dbReference type="SUPFAM" id="SSF81296">
    <property type="entry name" value="E set domains"/>
    <property type="match status" value="1"/>
</dbReference>
<evidence type="ECO:0000313" key="3">
    <source>
        <dbReference type="Proteomes" id="UP000887572"/>
    </source>
</evidence>
<dbReference type="Proteomes" id="UP000887572">
    <property type="component" value="Unplaced"/>
</dbReference>
<evidence type="ECO:0000256" key="1">
    <source>
        <dbReference type="SAM" id="MobiDB-lite"/>
    </source>
</evidence>
<protein>
    <submittedName>
        <fullName evidence="4">Rel homology dimerisation domain-containing protein</fullName>
    </submittedName>
</protein>
<dbReference type="InterPro" id="IPR037059">
    <property type="entry name" value="RHD_DNA_bind_dom_sf"/>
</dbReference>
<dbReference type="PANTHER" id="PTHR12533:SF7">
    <property type="entry name" value="NFAT NUCLEAR FACTOR, ISOFORM B"/>
    <property type="match status" value="1"/>
</dbReference>
<dbReference type="InterPro" id="IPR008967">
    <property type="entry name" value="p53-like_TF_DNA-bd_sf"/>
</dbReference>
<feature type="domain" description="Rel homology dimerisation" evidence="2">
    <location>
        <begin position="360"/>
        <end position="454"/>
    </location>
</feature>
<dbReference type="Gene3D" id="2.60.40.340">
    <property type="entry name" value="Rel homology domain (RHD), DNA-binding domain"/>
    <property type="match status" value="1"/>
</dbReference>
<feature type="region of interest" description="Disordered" evidence="1">
    <location>
        <begin position="1"/>
        <end position="34"/>
    </location>
</feature>
<accession>A0A914IDR9</accession>
<dbReference type="InterPro" id="IPR014756">
    <property type="entry name" value="Ig_E-set"/>
</dbReference>
<feature type="compositionally biased region" description="Basic and acidic residues" evidence="1">
    <location>
        <begin position="297"/>
        <end position="309"/>
    </location>
</feature>
<dbReference type="InterPro" id="IPR013783">
    <property type="entry name" value="Ig-like_fold"/>
</dbReference>
<feature type="region of interest" description="Disordered" evidence="1">
    <location>
        <begin position="281"/>
        <end position="321"/>
    </location>
</feature>
<keyword evidence="3" id="KW-1185">Reference proteome</keyword>
<dbReference type="WBParaSite" id="Gr19_v10_g8958.t1">
    <property type="protein sequence ID" value="Gr19_v10_g8958.t1"/>
    <property type="gene ID" value="Gr19_v10_g8958"/>
</dbReference>
<dbReference type="GO" id="GO:0005667">
    <property type="term" value="C:transcription regulator complex"/>
    <property type="evidence" value="ECO:0007669"/>
    <property type="project" value="TreeGrafter"/>
</dbReference>